<proteinExistence type="predicted"/>
<organism evidence="2 3">
    <name type="scientific">Argiope bruennichi</name>
    <name type="common">Wasp spider</name>
    <name type="synonym">Aranea bruennichi</name>
    <dbReference type="NCBI Taxonomy" id="94029"/>
    <lineage>
        <taxon>Eukaryota</taxon>
        <taxon>Metazoa</taxon>
        <taxon>Ecdysozoa</taxon>
        <taxon>Arthropoda</taxon>
        <taxon>Chelicerata</taxon>
        <taxon>Arachnida</taxon>
        <taxon>Araneae</taxon>
        <taxon>Araneomorphae</taxon>
        <taxon>Entelegynae</taxon>
        <taxon>Araneoidea</taxon>
        <taxon>Araneidae</taxon>
        <taxon>Argiope</taxon>
    </lineage>
</organism>
<dbReference type="Gene3D" id="1.25.40.420">
    <property type="match status" value="1"/>
</dbReference>
<dbReference type="Pfam" id="PF00651">
    <property type="entry name" value="BTB"/>
    <property type="match status" value="1"/>
</dbReference>
<dbReference type="CDD" id="cd00121">
    <property type="entry name" value="MATH"/>
    <property type="match status" value="1"/>
</dbReference>
<sequence>MDHRRKFFKFIWKIKDFSFVFNRTFSFESPTFFVQELRGTKWNIVLYNEQSPLFESIVCRLQRQNYDFGPEHIQINYELSFISGDGTVICSQLFIHKTYTRGSSHHLSFIGVDKTKMIMHKKLSLPNDTLTIRCRIWKCVGVNSEAVRCTVESRIHTERISVTGTIENFCKLKTNSKNMVCMDSSSKEIVSSMNLCIDYDGKLDFQIKPVNCVVKTHKFRIFILDNFKNKLKVCQGEIFDTESLLIPLNLSIEYLMENKELYLPHDVLTIQCEFVFPEGNVLQIIHGNLYQYNSEDIQPVFTNVMNRDICEEHLTESMTTLKGGLLSLFNEGSLCDIELKVDTETFPAHKVILSAHSPVFKSMFTTDMIEKRDSSIEIKDLDADTVRQMLLFMYSENLDKLDYEKAKSLYFAADKYNIVSLKQKSSNFLKENLPFLNCCDILLLAEKHQDHDLKSYVEDFIAKNDEIILYSDAWKELENTHPWLTTEVLRAIYMKNRRT</sequence>
<dbReference type="OrthoDB" id="6336259at2759"/>
<dbReference type="Proteomes" id="UP000807504">
    <property type="component" value="Unassembled WGS sequence"/>
</dbReference>
<dbReference type="InterPro" id="IPR002083">
    <property type="entry name" value="MATH/TRAF_dom"/>
</dbReference>
<feature type="domain" description="BTB" evidence="1">
    <location>
        <begin position="335"/>
        <end position="402"/>
    </location>
</feature>
<dbReference type="InterPro" id="IPR008974">
    <property type="entry name" value="TRAF-like"/>
</dbReference>
<dbReference type="SMART" id="SM00225">
    <property type="entry name" value="BTB"/>
    <property type="match status" value="1"/>
</dbReference>
<evidence type="ECO:0000259" key="1">
    <source>
        <dbReference type="PROSITE" id="PS50097"/>
    </source>
</evidence>
<dbReference type="PROSITE" id="PS50097">
    <property type="entry name" value="BTB"/>
    <property type="match status" value="1"/>
</dbReference>
<accession>A0A8T0EDG6</accession>
<dbReference type="SUPFAM" id="SSF54695">
    <property type="entry name" value="POZ domain"/>
    <property type="match status" value="1"/>
</dbReference>
<dbReference type="InterPro" id="IPR011333">
    <property type="entry name" value="SKP1/BTB/POZ_sf"/>
</dbReference>
<name>A0A8T0EDG6_ARGBR</name>
<dbReference type="GO" id="GO:0030163">
    <property type="term" value="P:protein catabolic process"/>
    <property type="evidence" value="ECO:0007669"/>
    <property type="project" value="UniProtKB-ARBA"/>
</dbReference>
<comment type="caution">
    <text evidence="2">The sequence shown here is derived from an EMBL/GenBank/DDBJ whole genome shotgun (WGS) entry which is preliminary data.</text>
</comment>
<dbReference type="EMBL" id="JABXBU010002228">
    <property type="protein sequence ID" value="KAF8770767.1"/>
    <property type="molecule type" value="Genomic_DNA"/>
</dbReference>
<dbReference type="Gene3D" id="2.60.210.10">
    <property type="entry name" value="Apoptosis, Tumor Necrosis Factor Receptor Associated Protein 2, Chain A"/>
    <property type="match status" value="1"/>
</dbReference>
<gene>
    <name evidence="2" type="ORF">HNY73_018257</name>
</gene>
<dbReference type="OMA" id="DSSAANW"/>
<evidence type="ECO:0000313" key="3">
    <source>
        <dbReference type="Proteomes" id="UP000807504"/>
    </source>
</evidence>
<protein>
    <submittedName>
        <fullName evidence="2">Speckle-type POZ protein B like protein</fullName>
    </submittedName>
</protein>
<keyword evidence="3" id="KW-1185">Reference proteome</keyword>
<reference evidence="2" key="2">
    <citation type="submission" date="2020-06" db="EMBL/GenBank/DDBJ databases">
        <authorList>
            <person name="Sheffer M."/>
        </authorList>
    </citation>
    <scope>NUCLEOTIDE SEQUENCE</scope>
</reference>
<dbReference type="Gene3D" id="3.30.710.10">
    <property type="entry name" value="Potassium Channel Kv1.1, Chain A"/>
    <property type="match status" value="1"/>
</dbReference>
<dbReference type="PANTHER" id="PTHR24413">
    <property type="entry name" value="SPECKLE-TYPE POZ PROTEIN"/>
    <property type="match status" value="1"/>
</dbReference>
<dbReference type="InterPro" id="IPR000210">
    <property type="entry name" value="BTB/POZ_dom"/>
</dbReference>
<dbReference type="CDD" id="cd18186">
    <property type="entry name" value="BTB_POZ_ZBTB_KLHL-like"/>
    <property type="match status" value="1"/>
</dbReference>
<reference evidence="2" key="1">
    <citation type="journal article" date="2020" name="bioRxiv">
        <title>Chromosome-level reference genome of the European wasp spider Argiope bruennichi: a resource for studies on range expansion and evolutionary adaptation.</title>
        <authorList>
            <person name="Sheffer M.M."/>
            <person name="Hoppe A."/>
            <person name="Krehenwinkel H."/>
            <person name="Uhl G."/>
            <person name="Kuss A.W."/>
            <person name="Jensen L."/>
            <person name="Jensen C."/>
            <person name="Gillespie R.G."/>
            <person name="Hoff K.J."/>
            <person name="Prost S."/>
        </authorList>
    </citation>
    <scope>NUCLEOTIDE SEQUENCE</scope>
</reference>
<dbReference type="SUPFAM" id="SSF49599">
    <property type="entry name" value="TRAF domain-like"/>
    <property type="match status" value="1"/>
</dbReference>
<evidence type="ECO:0000313" key="2">
    <source>
        <dbReference type="EMBL" id="KAF8770767.1"/>
    </source>
</evidence>
<dbReference type="AlphaFoldDB" id="A0A8T0EDG6"/>